<feature type="compositionally biased region" description="Polar residues" evidence="1">
    <location>
        <begin position="602"/>
        <end position="617"/>
    </location>
</feature>
<evidence type="ECO:0000313" key="3">
    <source>
        <dbReference type="Proteomes" id="UP000322873"/>
    </source>
</evidence>
<feature type="region of interest" description="Disordered" evidence="1">
    <location>
        <begin position="184"/>
        <end position="204"/>
    </location>
</feature>
<feature type="region of interest" description="Disordered" evidence="1">
    <location>
        <begin position="754"/>
        <end position="775"/>
    </location>
</feature>
<protein>
    <submittedName>
        <fullName evidence="2">Uncharacterized protein</fullName>
    </submittedName>
</protein>
<feature type="region of interest" description="Disordered" evidence="1">
    <location>
        <begin position="567"/>
        <end position="617"/>
    </location>
</feature>
<dbReference type="EMBL" id="VICG01000015">
    <property type="protein sequence ID" value="KAA8564236.1"/>
    <property type="molecule type" value="Genomic_DNA"/>
</dbReference>
<dbReference type="AlphaFoldDB" id="A0A5M9J9A4"/>
<sequence>MSSSNTQQTPDFFAVQTPLPPGTSPPASAEEMEDLARLRAAISRPRNGKLPNPRPHPRTKTAFPGTKIRDCAHSAVTQAPLAGMGLKIKGLPEPLTSAIVEPWGFQERSLSLAREGNVRPRGTVPGTSRIAGLESPGLSDLASYANEANLFDGPRPGWARSPEISEEVRSLDIGEGRIHQSLVLPQSPVLGDRSSSDGSRAGVLIDDGASLSEPIFSELQSSPRRDFSDGISAIGPASESSENSDPPIFVKSARALSERNAPPGFHLPTISEVGYHTHPPPADSPPNAQLNFDMWVEIAYAIGVPAKASHPLTANALQRRTRKDTMAALRAGYTESEISQGALRRDEILAWINSGALDDGIDGSMDGRPFIVSLPSLWSSESTQYWGFEYVEMYWRAAPGKFRRVMDWVQDVEGSVGGRESLTDEVYGVLEEGEEIVHRSVSEPEKDSEKLSEDEQDGGVLIDPTSRPNPRLQMISDLFHVRELRRLGMDDGSPMFPRINPKELRNNGGPGENARTKALNLSERIARGAHQRQERLMGDLFPTVMPNQPSNIESILSGLSGPIRMGNFLGPQVSGGDKTSQDPTTKDGLSPTEPGTGDSLLPTKNNSNTIPLRNSNMSTTTPEIAIHRQKNKSLFPLPYFHPRLQTQTSQTPHFSISRAVGTRNIQPQAHNTTSPHLTHAIRASPYLFPLSEVLPSKILELHRPMSQIVTSDKGSIPGHVNNSFREFQKLWEERRNIRGWWMEGGVEEKYDKLSKPSRVDEVPNVVERSTMTVED</sequence>
<feature type="compositionally biased region" description="Polar residues" evidence="1">
    <location>
        <begin position="1"/>
        <end position="10"/>
    </location>
</feature>
<name>A0A5M9J9A4_MONFR</name>
<gene>
    <name evidence="2" type="ORF">EYC84_011182</name>
</gene>
<feature type="region of interest" description="Disordered" evidence="1">
    <location>
        <begin position="437"/>
        <end position="467"/>
    </location>
</feature>
<keyword evidence="3" id="KW-1185">Reference proteome</keyword>
<proteinExistence type="predicted"/>
<organism evidence="2 3">
    <name type="scientific">Monilinia fructicola</name>
    <name type="common">Brown rot fungus</name>
    <name type="synonym">Ciboria fructicola</name>
    <dbReference type="NCBI Taxonomy" id="38448"/>
    <lineage>
        <taxon>Eukaryota</taxon>
        <taxon>Fungi</taxon>
        <taxon>Dikarya</taxon>
        <taxon>Ascomycota</taxon>
        <taxon>Pezizomycotina</taxon>
        <taxon>Leotiomycetes</taxon>
        <taxon>Helotiales</taxon>
        <taxon>Sclerotiniaceae</taxon>
        <taxon>Monilinia</taxon>
    </lineage>
</organism>
<feature type="region of interest" description="Disordered" evidence="1">
    <location>
        <begin position="1"/>
        <end position="64"/>
    </location>
</feature>
<feature type="region of interest" description="Disordered" evidence="1">
    <location>
        <begin position="218"/>
        <end position="247"/>
    </location>
</feature>
<evidence type="ECO:0000313" key="2">
    <source>
        <dbReference type="EMBL" id="KAA8564236.1"/>
    </source>
</evidence>
<dbReference type="Proteomes" id="UP000322873">
    <property type="component" value="Unassembled WGS sequence"/>
</dbReference>
<reference evidence="2 3" key="1">
    <citation type="submission" date="2019-06" db="EMBL/GenBank/DDBJ databases">
        <title>Genome Sequence of the Brown Rot Fungal Pathogen Monilinia fructicola.</title>
        <authorList>
            <person name="De Miccolis Angelini R.M."/>
            <person name="Landi L."/>
            <person name="Abate D."/>
            <person name="Pollastro S."/>
            <person name="Romanazzi G."/>
            <person name="Faretra F."/>
        </authorList>
    </citation>
    <scope>NUCLEOTIDE SEQUENCE [LARGE SCALE GENOMIC DNA]</scope>
    <source>
        <strain evidence="2 3">Mfrc123</strain>
    </source>
</reference>
<feature type="region of interest" description="Disordered" evidence="1">
    <location>
        <begin position="492"/>
        <end position="513"/>
    </location>
</feature>
<dbReference type="VEuPathDB" id="FungiDB:MFRU_091g00030"/>
<comment type="caution">
    <text evidence="2">The sequence shown here is derived from an EMBL/GenBank/DDBJ whole genome shotgun (WGS) entry which is preliminary data.</text>
</comment>
<feature type="compositionally biased region" description="Low complexity" evidence="1">
    <location>
        <begin position="191"/>
        <end position="200"/>
    </location>
</feature>
<evidence type="ECO:0000256" key="1">
    <source>
        <dbReference type="SAM" id="MobiDB-lite"/>
    </source>
</evidence>
<accession>A0A5M9J9A4</accession>
<feature type="compositionally biased region" description="Basic and acidic residues" evidence="1">
    <location>
        <begin position="437"/>
        <end position="453"/>
    </location>
</feature>